<dbReference type="Gene3D" id="3.90.79.10">
    <property type="entry name" value="Nucleoside Triphosphate Pyrophosphohydrolase"/>
    <property type="match status" value="1"/>
</dbReference>
<sequence>MIMADGERFKLPASVFVMAREAGRVLLLRRNNTGWMDGHFSLPAGRIKGGETLVSAARRELEEETSLVAKESALFLAHVLHSRNEDGQEWTGYFFECSRFDGSPYLNEPNKHDRLGWYEADQYPSPLVPYVAQALSAIRCSQPFSAYGWAATG</sequence>
<accession>A0A3D9HGN1</accession>
<evidence type="ECO:0000256" key="1">
    <source>
        <dbReference type="ARBA" id="ARBA00001946"/>
    </source>
</evidence>
<organism evidence="4 5">
    <name type="scientific">Aestuariispira insulae</name>
    <dbReference type="NCBI Taxonomy" id="1461337"/>
    <lineage>
        <taxon>Bacteria</taxon>
        <taxon>Pseudomonadati</taxon>
        <taxon>Pseudomonadota</taxon>
        <taxon>Alphaproteobacteria</taxon>
        <taxon>Rhodospirillales</taxon>
        <taxon>Kiloniellaceae</taxon>
        <taxon>Aestuariispira</taxon>
    </lineage>
</organism>
<dbReference type="Proteomes" id="UP000256845">
    <property type="component" value="Unassembled WGS sequence"/>
</dbReference>
<evidence type="ECO:0000256" key="2">
    <source>
        <dbReference type="ARBA" id="ARBA00022801"/>
    </source>
</evidence>
<dbReference type="EMBL" id="QRDW01000007">
    <property type="protein sequence ID" value="RED48614.1"/>
    <property type="molecule type" value="Genomic_DNA"/>
</dbReference>
<gene>
    <name evidence="4" type="ORF">DFP90_107118</name>
</gene>
<dbReference type="InterPro" id="IPR015797">
    <property type="entry name" value="NUDIX_hydrolase-like_dom_sf"/>
</dbReference>
<dbReference type="PANTHER" id="PTHR43046:SF16">
    <property type="entry name" value="ADP-RIBOSE PYROPHOSPHATASE YJHB-RELATED"/>
    <property type="match status" value="1"/>
</dbReference>
<dbReference type="AlphaFoldDB" id="A0A3D9HGN1"/>
<dbReference type="Pfam" id="PF00293">
    <property type="entry name" value="NUDIX"/>
    <property type="match status" value="1"/>
</dbReference>
<dbReference type="CDD" id="cd04683">
    <property type="entry name" value="NUDIX_Hydrolase"/>
    <property type="match status" value="1"/>
</dbReference>
<dbReference type="GO" id="GO:0016787">
    <property type="term" value="F:hydrolase activity"/>
    <property type="evidence" value="ECO:0007669"/>
    <property type="project" value="UniProtKB-KW"/>
</dbReference>
<evidence type="ECO:0000313" key="5">
    <source>
        <dbReference type="Proteomes" id="UP000256845"/>
    </source>
</evidence>
<comment type="cofactor">
    <cofactor evidence="1">
        <name>Mg(2+)</name>
        <dbReference type="ChEBI" id="CHEBI:18420"/>
    </cofactor>
</comment>
<dbReference type="PROSITE" id="PS51462">
    <property type="entry name" value="NUDIX"/>
    <property type="match status" value="1"/>
</dbReference>
<dbReference type="InterPro" id="IPR000086">
    <property type="entry name" value="NUDIX_hydrolase_dom"/>
</dbReference>
<name>A0A3D9HGN1_9PROT</name>
<keyword evidence="2" id="KW-0378">Hydrolase</keyword>
<dbReference type="SUPFAM" id="SSF55811">
    <property type="entry name" value="Nudix"/>
    <property type="match status" value="1"/>
</dbReference>
<proteinExistence type="predicted"/>
<evidence type="ECO:0000313" key="4">
    <source>
        <dbReference type="EMBL" id="RED48614.1"/>
    </source>
</evidence>
<comment type="caution">
    <text evidence="4">The sequence shown here is derived from an EMBL/GenBank/DDBJ whole genome shotgun (WGS) entry which is preliminary data.</text>
</comment>
<protein>
    <submittedName>
        <fullName evidence="4">ADP-ribose pyrophosphatase YjhB (NUDIX family)</fullName>
    </submittedName>
</protein>
<reference evidence="4 5" key="1">
    <citation type="submission" date="2018-07" db="EMBL/GenBank/DDBJ databases">
        <title>Genomic Encyclopedia of Type Strains, Phase III (KMG-III): the genomes of soil and plant-associated and newly described type strains.</title>
        <authorList>
            <person name="Whitman W."/>
        </authorList>
    </citation>
    <scope>NUCLEOTIDE SEQUENCE [LARGE SCALE GENOMIC DNA]</scope>
    <source>
        <strain evidence="4 5">CECT 8488</strain>
    </source>
</reference>
<keyword evidence="5" id="KW-1185">Reference proteome</keyword>
<evidence type="ECO:0000259" key="3">
    <source>
        <dbReference type="PROSITE" id="PS51462"/>
    </source>
</evidence>
<feature type="domain" description="Nudix hydrolase" evidence="3">
    <location>
        <begin position="8"/>
        <end position="140"/>
    </location>
</feature>
<dbReference type="PANTHER" id="PTHR43046">
    <property type="entry name" value="GDP-MANNOSE MANNOSYL HYDROLASE"/>
    <property type="match status" value="1"/>
</dbReference>
<dbReference type="OrthoDB" id="9761969at2"/>